<sequence length="133" mass="14538">MHSRNLRPVRQKKGLFFVLALLACSALLPFAQPQAGGDGSATPAFASDPGNALLKASRPFGGSKFVFAGGMTLVAALLGVRRERLLLASPLRSQPAIALRMRQLLLRPLKFASNYVRYRVACPRLHRIVYYSS</sequence>
<protein>
    <submittedName>
        <fullName evidence="3">Uncharacterized protein</fullName>
    </submittedName>
</protein>
<gene>
    <name evidence="3" type="ORF">IDH44_16025</name>
</gene>
<dbReference type="AlphaFoldDB" id="A0A927GSG0"/>
<keyword evidence="1" id="KW-1133">Transmembrane helix</keyword>
<dbReference type="PROSITE" id="PS51257">
    <property type="entry name" value="PROKAR_LIPOPROTEIN"/>
    <property type="match status" value="1"/>
</dbReference>
<name>A0A927GSG0_9BACL</name>
<keyword evidence="2" id="KW-0732">Signal</keyword>
<dbReference type="Proteomes" id="UP000621560">
    <property type="component" value="Unassembled WGS sequence"/>
</dbReference>
<evidence type="ECO:0000313" key="4">
    <source>
        <dbReference type="Proteomes" id="UP000621560"/>
    </source>
</evidence>
<dbReference type="EMBL" id="JACXIZ010000027">
    <property type="protein sequence ID" value="MBD2846704.1"/>
    <property type="molecule type" value="Genomic_DNA"/>
</dbReference>
<evidence type="ECO:0000313" key="3">
    <source>
        <dbReference type="EMBL" id="MBD2846704.1"/>
    </source>
</evidence>
<feature type="signal peptide" evidence="2">
    <location>
        <begin position="1"/>
        <end position="31"/>
    </location>
</feature>
<reference evidence="3" key="1">
    <citation type="submission" date="2020-09" db="EMBL/GenBank/DDBJ databases">
        <title>A novel bacterium of genus Paenibacillus, isolated from South China Sea.</title>
        <authorList>
            <person name="Huang H."/>
            <person name="Mo K."/>
            <person name="Hu Y."/>
        </authorList>
    </citation>
    <scope>NUCLEOTIDE SEQUENCE</scope>
    <source>
        <strain evidence="3">IB182496</strain>
    </source>
</reference>
<evidence type="ECO:0000256" key="2">
    <source>
        <dbReference type="SAM" id="SignalP"/>
    </source>
</evidence>
<accession>A0A927GSG0</accession>
<comment type="caution">
    <text evidence="3">The sequence shown here is derived from an EMBL/GenBank/DDBJ whole genome shotgun (WGS) entry which is preliminary data.</text>
</comment>
<organism evidence="3 4">
    <name type="scientific">Paenibacillus sabuli</name>
    <dbReference type="NCBI Taxonomy" id="2772509"/>
    <lineage>
        <taxon>Bacteria</taxon>
        <taxon>Bacillati</taxon>
        <taxon>Bacillota</taxon>
        <taxon>Bacilli</taxon>
        <taxon>Bacillales</taxon>
        <taxon>Paenibacillaceae</taxon>
        <taxon>Paenibacillus</taxon>
    </lineage>
</organism>
<feature type="transmembrane region" description="Helical" evidence="1">
    <location>
        <begin position="62"/>
        <end position="80"/>
    </location>
</feature>
<evidence type="ECO:0000256" key="1">
    <source>
        <dbReference type="SAM" id="Phobius"/>
    </source>
</evidence>
<proteinExistence type="predicted"/>
<keyword evidence="1" id="KW-0812">Transmembrane</keyword>
<keyword evidence="1" id="KW-0472">Membrane</keyword>
<keyword evidence="4" id="KW-1185">Reference proteome</keyword>
<feature type="chain" id="PRO_5038810803" evidence="2">
    <location>
        <begin position="32"/>
        <end position="133"/>
    </location>
</feature>
<dbReference type="RefSeq" id="WP_190919344.1">
    <property type="nucleotide sequence ID" value="NZ_JACXIZ010000027.1"/>
</dbReference>